<evidence type="ECO:0000313" key="4">
    <source>
        <dbReference type="EMBL" id="ABB28388.1"/>
    </source>
</evidence>
<evidence type="ECO:0000256" key="2">
    <source>
        <dbReference type="ARBA" id="ARBA00022723"/>
    </source>
</evidence>
<dbReference type="NCBIfam" id="TIGR03081">
    <property type="entry name" value="metmalonyl_epim"/>
    <property type="match status" value="1"/>
</dbReference>
<gene>
    <name evidence="4" type="ordered locus">Cag_1126</name>
</gene>
<dbReference type="Gene3D" id="3.10.180.10">
    <property type="entry name" value="2,3-Dihydroxybiphenyl 1,2-Dioxygenase, domain 1"/>
    <property type="match status" value="1"/>
</dbReference>
<reference evidence="4" key="1">
    <citation type="submission" date="2005-08" db="EMBL/GenBank/DDBJ databases">
        <title>Complete sequence of Chlorobium chlorochromatii CaD3.</title>
        <authorList>
            <person name="Copeland A."/>
            <person name="Lucas S."/>
            <person name="Lapidus A."/>
            <person name="Barry K."/>
            <person name="Detter J.C."/>
            <person name="Glavina T."/>
            <person name="Hammon N."/>
            <person name="Israni S."/>
            <person name="Pitluck S."/>
            <person name="Bryant D."/>
            <person name="Schmutz J."/>
            <person name="Larimer F."/>
            <person name="Land M."/>
            <person name="Kyrpides N."/>
            <person name="Ivanova N."/>
            <person name="Richardson P."/>
        </authorList>
    </citation>
    <scope>NUCLEOTIDE SEQUENCE [LARGE SCALE GENOMIC DNA]</scope>
    <source>
        <strain evidence="4">CaD3</strain>
    </source>
</reference>
<dbReference type="GO" id="GO:0004493">
    <property type="term" value="F:methylmalonyl-CoA epimerase activity"/>
    <property type="evidence" value="ECO:0007669"/>
    <property type="project" value="UniProtKB-EC"/>
</dbReference>
<dbReference type="PANTHER" id="PTHR43048">
    <property type="entry name" value="METHYLMALONYL-COA EPIMERASE"/>
    <property type="match status" value="1"/>
</dbReference>
<sequence length="135" mass="14540">MITHIDHIAIAVQNLDNALDTFCTILGVDRQSVHIEEVASEKVRVGCIPLGASTIELLEPLEAGSPIEKFLATNGDGLHHIALATDNIETETARLVESGMKPLSPPKEGAGGKRIVFLHPKQTNRVLLECTQKNG</sequence>
<dbReference type="GO" id="GO:0046872">
    <property type="term" value="F:metal ion binding"/>
    <property type="evidence" value="ECO:0007669"/>
    <property type="project" value="UniProtKB-KW"/>
</dbReference>
<dbReference type="Pfam" id="PF13669">
    <property type="entry name" value="Glyoxalase_4"/>
    <property type="match status" value="1"/>
</dbReference>
<evidence type="ECO:0000256" key="1">
    <source>
        <dbReference type="ARBA" id="ARBA00009308"/>
    </source>
</evidence>
<evidence type="ECO:0000259" key="3">
    <source>
        <dbReference type="PROSITE" id="PS51819"/>
    </source>
</evidence>
<dbReference type="EC" id="5.1.99.1" evidence="4"/>
<dbReference type="PROSITE" id="PS51819">
    <property type="entry name" value="VOC"/>
    <property type="match status" value="1"/>
</dbReference>
<keyword evidence="2" id="KW-0479">Metal-binding</keyword>
<feature type="domain" description="VOC" evidence="3">
    <location>
        <begin position="4"/>
        <end position="133"/>
    </location>
</feature>
<dbReference type="KEGG" id="cch:Cag_1126"/>
<dbReference type="EMBL" id="CP000108">
    <property type="protein sequence ID" value="ABB28388.1"/>
    <property type="molecule type" value="Genomic_DNA"/>
</dbReference>
<dbReference type="InterPro" id="IPR029068">
    <property type="entry name" value="Glyas_Bleomycin-R_OHBP_Dase"/>
</dbReference>
<keyword evidence="4" id="KW-0413">Isomerase</keyword>
<organism evidence="4">
    <name type="scientific">Chlorobium chlorochromatii (strain CaD3)</name>
    <dbReference type="NCBI Taxonomy" id="340177"/>
    <lineage>
        <taxon>Bacteria</taxon>
        <taxon>Pseudomonadati</taxon>
        <taxon>Chlorobiota</taxon>
        <taxon>Chlorobiia</taxon>
        <taxon>Chlorobiales</taxon>
        <taxon>Chlorobiaceae</taxon>
        <taxon>Chlorobium/Pelodictyon group</taxon>
        <taxon>Chlorobium</taxon>
    </lineage>
</organism>
<dbReference type="InterPro" id="IPR017515">
    <property type="entry name" value="MeMalonyl-CoA_epimerase"/>
</dbReference>
<dbReference type="eggNOG" id="COG0346">
    <property type="taxonomic scope" value="Bacteria"/>
</dbReference>
<dbReference type="GO" id="GO:0046491">
    <property type="term" value="P:L-methylmalonyl-CoA metabolic process"/>
    <property type="evidence" value="ECO:0007669"/>
    <property type="project" value="TreeGrafter"/>
</dbReference>
<dbReference type="SUPFAM" id="SSF54593">
    <property type="entry name" value="Glyoxalase/Bleomycin resistance protein/Dihydroxybiphenyl dioxygenase"/>
    <property type="match status" value="1"/>
</dbReference>
<dbReference type="HOGENOM" id="CLU_046006_5_2_10"/>
<dbReference type="InterPro" id="IPR051785">
    <property type="entry name" value="MMCE/EMCE_epimerase"/>
</dbReference>
<dbReference type="CDD" id="cd07249">
    <property type="entry name" value="MMCE"/>
    <property type="match status" value="1"/>
</dbReference>
<dbReference type="OrthoDB" id="9788468at2"/>
<dbReference type="InterPro" id="IPR037523">
    <property type="entry name" value="VOC_core"/>
</dbReference>
<accession>Q3ARI7</accession>
<dbReference type="AlphaFoldDB" id="Q3ARI7"/>
<dbReference type="STRING" id="340177.Cag_1126"/>
<protein>
    <submittedName>
        <fullName evidence="4">Methylmalonyl-CoA epimerase</fullName>
        <ecNumber evidence="4">5.1.99.1</ecNumber>
    </submittedName>
</protein>
<proteinExistence type="inferred from homology"/>
<dbReference type="PANTHER" id="PTHR43048:SF3">
    <property type="entry name" value="METHYLMALONYL-COA EPIMERASE, MITOCHONDRIAL"/>
    <property type="match status" value="1"/>
</dbReference>
<name>Q3ARI7_CHLCH</name>
<comment type="similarity">
    <text evidence="1">Belongs to the methylmalonyl-CoA epimerase family.</text>
</comment>